<name>A0ACB6RT47_9PLEO</name>
<accession>A0ACB6RT47</accession>
<evidence type="ECO:0000313" key="2">
    <source>
        <dbReference type="Proteomes" id="UP000799754"/>
    </source>
</evidence>
<comment type="caution">
    <text evidence="1">The sequence shown here is derived from an EMBL/GenBank/DDBJ whole genome shotgun (WGS) entry which is preliminary data.</text>
</comment>
<evidence type="ECO:0000313" key="1">
    <source>
        <dbReference type="EMBL" id="KAF2624308.1"/>
    </source>
</evidence>
<proteinExistence type="predicted"/>
<dbReference type="EMBL" id="MU006731">
    <property type="protein sequence ID" value="KAF2624308.1"/>
    <property type="molecule type" value="Genomic_DNA"/>
</dbReference>
<dbReference type="Proteomes" id="UP000799754">
    <property type="component" value="Unassembled WGS sequence"/>
</dbReference>
<keyword evidence="2" id="KW-1185">Reference proteome</keyword>
<gene>
    <name evidence="1" type="ORF">BU25DRAFT_157465</name>
</gene>
<organism evidence="1 2">
    <name type="scientific">Macroventuria anomochaeta</name>
    <dbReference type="NCBI Taxonomy" id="301207"/>
    <lineage>
        <taxon>Eukaryota</taxon>
        <taxon>Fungi</taxon>
        <taxon>Dikarya</taxon>
        <taxon>Ascomycota</taxon>
        <taxon>Pezizomycotina</taxon>
        <taxon>Dothideomycetes</taxon>
        <taxon>Pleosporomycetidae</taxon>
        <taxon>Pleosporales</taxon>
        <taxon>Pleosporineae</taxon>
        <taxon>Didymellaceae</taxon>
        <taxon>Macroventuria</taxon>
    </lineage>
</organism>
<sequence>MSLEGRKPWLALLHLCLVLQSGVWLAEAFRCSTLCSPSLTPLHNELARLTLRHDLKSCWYWRGGKCCLRIFLHLFLALAQFWSYFNNNFLFSQCCLSLQHSSNTLPVATGSTQPQATATCYFCYHVLQRTASVSSKCYVAPPPAIVVRGSSILRRKLSFHKLRNATNHQIGGLSCPLLRALG</sequence>
<reference evidence="1" key="1">
    <citation type="journal article" date="2020" name="Stud. Mycol.">
        <title>101 Dothideomycetes genomes: a test case for predicting lifestyles and emergence of pathogens.</title>
        <authorList>
            <person name="Haridas S."/>
            <person name="Albert R."/>
            <person name="Binder M."/>
            <person name="Bloem J."/>
            <person name="Labutti K."/>
            <person name="Salamov A."/>
            <person name="Andreopoulos B."/>
            <person name="Baker S."/>
            <person name="Barry K."/>
            <person name="Bills G."/>
            <person name="Bluhm B."/>
            <person name="Cannon C."/>
            <person name="Castanera R."/>
            <person name="Culley D."/>
            <person name="Daum C."/>
            <person name="Ezra D."/>
            <person name="Gonzalez J."/>
            <person name="Henrissat B."/>
            <person name="Kuo A."/>
            <person name="Liang C."/>
            <person name="Lipzen A."/>
            <person name="Lutzoni F."/>
            <person name="Magnuson J."/>
            <person name="Mondo S."/>
            <person name="Nolan M."/>
            <person name="Ohm R."/>
            <person name="Pangilinan J."/>
            <person name="Park H.-J."/>
            <person name="Ramirez L."/>
            <person name="Alfaro M."/>
            <person name="Sun H."/>
            <person name="Tritt A."/>
            <person name="Yoshinaga Y."/>
            <person name="Zwiers L.-H."/>
            <person name="Turgeon B."/>
            <person name="Goodwin S."/>
            <person name="Spatafora J."/>
            <person name="Crous P."/>
            <person name="Grigoriev I."/>
        </authorList>
    </citation>
    <scope>NUCLEOTIDE SEQUENCE</scope>
    <source>
        <strain evidence="1">CBS 525.71</strain>
    </source>
</reference>
<protein>
    <submittedName>
        <fullName evidence="1">Uncharacterized protein</fullName>
    </submittedName>
</protein>